<dbReference type="SMART" id="SM00667">
    <property type="entry name" value="LisH"/>
    <property type="match status" value="1"/>
</dbReference>
<protein>
    <recommendedName>
        <fullName evidence="4">CTLH domain-containing protein</fullName>
    </recommendedName>
</protein>
<feature type="repeat" description="WD" evidence="3">
    <location>
        <begin position="261"/>
        <end position="302"/>
    </location>
</feature>
<dbReference type="PANTHER" id="PTHR22838:SF23">
    <property type="entry name" value="WD REPEAT-CONTAINING PROTEIN WDS HOMOLOG"/>
    <property type="match status" value="1"/>
</dbReference>
<reference evidence="5 6" key="1">
    <citation type="submission" date="2023-01" db="EMBL/GenBank/DDBJ databases">
        <authorList>
            <person name="Kreplak J."/>
        </authorList>
    </citation>
    <scope>NUCLEOTIDE SEQUENCE [LARGE SCALE GENOMIC DNA]</scope>
</reference>
<dbReference type="Pfam" id="PF00400">
    <property type="entry name" value="WD40"/>
    <property type="match status" value="2"/>
</dbReference>
<dbReference type="SUPFAM" id="SSF50978">
    <property type="entry name" value="WD40 repeat-like"/>
    <property type="match status" value="1"/>
</dbReference>
<dbReference type="InterPro" id="IPR015943">
    <property type="entry name" value="WD40/YVTN_repeat-like_dom_sf"/>
</dbReference>
<dbReference type="InterPro" id="IPR006594">
    <property type="entry name" value="LisH"/>
</dbReference>
<dbReference type="EMBL" id="OX451738">
    <property type="protein sequence ID" value="CAI8602772.1"/>
    <property type="molecule type" value="Genomic_DNA"/>
</dbReference>
<keyword evidence="2" id="KW-0677">Repeat</keyword>
<evidence type="ECO:0000256" key="1">
    <source>
        <dbReference type="ARBA" id="ARBA00022574"/>
    </source>
</evidence>
<dbReference type="Pfam" id="PF23627">
    <property type="entry name" value="LisH_WDR26"/>
    <property type="match status" value="1"/>
</dbReference>
<name>A0AAV1A112_VICFA</name>
<dbReference type="PROSITE" id="PS50082">
    <property type="entry name" value="WD_REPEATS_2"/>
    <property type="match status" value="2"/>
</dbReference>
<evidence type="ECO:0000256" key="3">
    <source>
        <dbReference type="PROSITE-ProRule" id="PRU00221"/>
    </source>
</evidence>
<dbReference type="SMART" id="SM00668">
    <property type="entry name" value="CTLH"/>
    <property type="match status" value="1"/>
</dbReference>
<dbReference type="PANTHER" id="PTHR22838">
    <property type="entry name" value="WD REPEAT PROTEIN 26-RELATED"/>
    <property type="match status" value="1"/>
</dbReference>
<dbReference type="Gene3D" id="2.130.10.10">
    <property type="entry name" value="YVTN repeat-like/Quinoprotein amine dehydrogenase"/>
    <property type="match status" value="1"/>
</dbReference>
<dbReference type="AlphaFoldDB" id="A0AAV1A112"/>
<dbReference type="PROSITE" id="PS50294">
    <property type="entry name" value="WD_REPEATS_REGION"/>
    <property type="match status" value="2"/>
</dbReference>
<sequence>MENQNPCEVLGSKGLIKKQEFVRIILQCLYSLGYTKSASCLELESGVSYKSKEFQLLESHVLNGNWDECATFLDSIRDMLGESVEPALFLVFRQCVMEYLKKGEDTLALDVLRKRVSVLRVDRCKIHGLANTLLGVVDDDDGDVGCDLRGRLLTDLEKMLPPPICLPGGRLEHLVETTVTAWVDSCLFHTSANPVSLYEDHRCGREQFPTTTTQILTGHKNEVWFVQFSNNGDYLASSSNDCTAIIWKVQENGKLTLKHTLCGHLRAVSFVAWSPDDTKLLTCGNIEVLKLWDVETVLTLKRASACGIVMETS</sequence>
<keyword evidence="1 3" id="KW-0853">WD repeat</keyword>
<keyword evidence="6" id="KW-1185">Reference proteome</keyword>
<evidence type="ECO:0000313" key="5">
    <source>
        <dbReference type="EMBL" id="CAI8602772.1"/>
    </source>
</evidence>
<gene>
    <name evidence="5" type="ORF">VFH_III056240</name>
</gene>
<dbReference type="InterPro" id="IPR036322">
    <property type="entry name" value="WD40_repeat_dom_sf"/>
</dbReference>
<dbReference type="InterPro" id="IPR051350">
    <property type="entry name" value="WD_repeat-ST_regulator"/>
</dbReference>
<evidence type="ECO:0000313" key="6">
    <source>
        <dbReference type="Proteomes" id="UP001157006"/>
    </source>
</evidence>
<proteinExistence type="predicted"/>
<dbReference type="PROSITE" id="PS50897">
    <property type="entry name" value="CTLH"/>
    <property type="match status" value="1"/>
</dbReference>
<dbReference type="SMART" id="SM00320">
    <property type="entry name" value="WD40"/>
    <property type="match status" value="2"/>
</dbReference>
<feature type="repeat" description="WD" evidence="3">
    <location>
        <begin position="216"/>
        <end position="257"/>
    </location>
</feature>
<dbReference type="Proteomes" id="UP001157006">
    <property type="component" value="Chromosome 3"/>
</dbReference>
<dbReference type="InterPro" id="IPR006595">
    <property type="entry name" value="CTLH_C"/>
</dbReference>
<organism evidence="5 6">
    <name type="scientific">Vicia faba</name>
    <name type="common">Broad bean</name>
    <name type="synonym">Faba vulgaris</name>
    <dbReference type="NCBI Taxonomy" id="3906"/>
    <lineage>
        <taxon>Eukaryota</taxon>
        <taxon>Viridiplantae</taxon>
        <taxon>Streptophyta</taxon>
        <taxon>Embryophyta</taxon>
        <taxon>Tracheophyta</taxon>
        <taxon>Spermatophyta</taxon>
        <taxon>Magnoliopsida</taxon>
        <taxon>eudicotyledons</taxon>
        <taxon>Gunneridae</taxon>
        <taxon>Pentapetalae</taxon>
        <taxon>rosids</taxon>
        <taxon>fabids</taxon>
        <taxon>Fabales</taxon>
        <taxon>Fabaceae</taxon>
        <taxon>Papilionoideae</taxon>
        <taxon>50 kb inversion clade</taxon>
        <taxon>NPAAA clade</taxon>
        <taxon>Hologalegina</taxon>
        <taxon>IRL clade</taxon>
        <taxon>Fabeae</taxon>
        <taxon>Vicia</taxon>
    </lineage>
</organism>
<dbReference type="PROSITE" id="PS50896">
    <property type="entry name" value="LISH"/>
    <property type="match status" value="1"/>
</dbReference>
<evidence type="ECO:0000256" key="2">
    <source>
        <dbReference type="ARBA" id="ARBA00022737"/>
    </source>
</evidence>
<evidence type="ECO:0000259" key="4">
    <source>
        <dbReference type="PROSITE" id="PS50897"/>
    </source>
</evidence>
<accession>A0AAV1A112</accession>
<dbReference type="InterPro" id="IPR001680">
    <property type="entry name" value="WD40_rpt"/>
</dbReference>
<feature type="domain" description="CTLH" evidence="4">
    <location>
        <begin position="50"/>
        <end position="107"/>
    </location>
</feature>